<reference evidence="2 3" key="1">
    <citation type="submission" date="2016-11" db="EMBL/GenBank/DDBJ databases">
        <authorList>
            <person name="Jaros S."/>
            <person name="Januszkiewicz K."/>
            <person name="Wedrychowicz H."/>
        </authorList>
    </citation>
    <scope>NUCLEOTIDE SEQUENCE [LARGE SCALE GENOMIC DNA]</scope>
    <source>
        <strain evidence="2 3">LMG 20594</strain>
    </source>
</reference>
<accession>A0A1M6NM15</accession>
<evidence type="ECO:0000313" key="3">
    <source>
        <dbReference type="Proteomes" id="UP000184395"/>
    </source>
</evidence>
<name>A0A1M6NM15_9BURK</name>
<evidence type="ECO:0000313" key="2">
    <source>
        <dbReference type="EMBL" id="SHJ96676.1"/>
    </source>
</evidence>
<dbReference type="STRING" id="169427.SAMN05192548_1010150"/>
<dbReference type="RefSeq" id="WP_143031926.1">
    <property type="nucleotide sequence ID" value="NZ_CADFGY010000008.1"/>
</dbReference>
<proteinExistence type="predicted"/>
<organism evidence="2 3">
    <name type="scientific">Paraburkholderia terricola</name>
    <dbReference type="NCBI Taxonomy" id="169427"/>
    <lineage>
        <taxon>Bacteria</taxon>
        <taxon>Pseudomonadati</taxon>
        <taxon>Pseudomonadota</taxon>
        <taxon>Betaproteobacteria</taxon>
        <taxon>Burkholderiales</taxon>
        <taxon>Burkholderiaceae</taxon>
        <taxon>Paraburkholderia</taxon>
    </lineage>
</organism>
<evidence type="ECO:0000256" key="1">
    <source>
        <dbReference type="SAM" id="MobiDB-lite"/>
    </source>
</evidence>
<dbReference type="Proteomes" id="UP000184395">
    <property type="component" value="Unassembled WGS sequence"/>
</dbReference>
<sequence>MSHDSTFRPLTRAVSTGSRSHGDVLSATHPKLRVGLRLWGFTEHEVERWIGNLPTLGARLSWQIVHDRDGEGADMMIHLVRSSADALSPFCWNCVGANRAIRRAQGGPALHVALFSGDARRLPTPRYGLWAMAGPLSEEDTLHEIIRTLVFPRMSKRDGVSRVALAGARNPSAGE</sequence>
<dbReference type="OrthoDB" id="8970032at2"/>
<protein>
    <submittedName>
        <fullName evidence="2">Uncharacterized protein</fullName>
    </submittedName>
</protein>
<feature type="region of interest" description="Disordered" evidence="1">
    <location>
        <begin position="1"/>
        <end position="23"/>
    </location>
</feature>
<dbReference type="AlphaFoldDB" id="A0A1M6NM15"/>
<dbReference type="EMBL" id="FRAB01000010">
    <property type="protein sequence ID" value="SHJ96676.1"/>
    <property type="molecule type" value="Genomic_DNA"/>
</dbReference>
<gene>
    <name evidence="2" type="ORF">SAMN05192548_1010150</name>
</gene>